<dbReference type="Pfam" id="PF00512">
    <property type="entry name" value="HisKA"/>
    <property type="match status" value="1"/>
</dbReference>
<evidence type="ECO:0000256" key="5">
    <source>
        <dbReference type="ARBA" id="ARBA00022777"/>
    </source>
</evidence>
<evidence type="ECO:0000313" key="10">
    <source>
        <dbReference type="Proteomes" id="UP000441336"/>
    </source>
</evidence>
<name>A0A7K1TKD8_9BACT</name>
<dbReference type="GO" id="GO:0016020">
    <property type="term" value="C:membrane"/>
    <property type="evidence" value="ECO:0007669"/>
    <property type="project" value="UniProtKB-SubCell"/>
</dbReference>
<dbReference type="SMART" id="SM00387">
    <property type="entry name" value="HATPase_c"/>
    <property type="match status" value="1"/>
</dbReference>
<dbReference type="AlphaFoldDB" id="A0A7K1TKD8"/>
<dbReference type="PRINTS" id="PR00344">
    <property type="entry name" value="BCTRLSENSOR"/>
</dbReference>
<dbReference type="EMBL" id="WQKZ01000007">
    <property type="protein sequence ID" value="MVN78806.1"/>
    <property type="molecule type" value="Genomic_DNA"/>
</dbReference>
<evidence type="ECO:0000313" key="9">
    <source>
        <dbReference type="EMBL" id="MVN78806.1"/>
    </source>
</evidence>
<feature type="domain" description="Histidine kinase" evidence="8">
    <location>
        <begin position="652"/>
        <end position="867"/>
    </location>
</feature>
<proteinExistence type="predicted"/>
<protein>
    <recommendedName>
        <fullName evidence="2">histidine kinase</fullName>
        <ecNumber evidence="2">2.7.13.3</ecNumber>
    </recommendedName>
</protein>
<dbReference type="PANTHER" id="PTHR42878">
    <property type="entry name" value="TWO-COMPONENT HISTIDINE KINASE"/>
    <property type="match status" value="1"/>
</dbReference>
<dbReference type="InterPro" id="IPR036097">
    <property type="entry name" value="HisK_dim/P_sf"/>
</dbReference>
<accession>A0A7K1TKD8</accession>
<dbReference type="GO" id="GO:0000156">
    <property type="term" value="F:phosphorelay response regulator activity"/>
    <property type="evidence" value="ECO:0007669"/>
    <property type="project" value="TreeGrafter"/>
</dbReference>
<evidence type="ECO:0000256" key="1">
    <source>
        <dbReference type="ARBA" id="ARBA00000085"/>
    </source>
</evidence>
<dbReference type="Pfam" id="PF02518">
    <property type="entry name" value="HATPase_c"/>
    <property type="match status" value="1"/>
</dbReference>
<dbReference type="PROSITE" id="PS50109">
    <property type="entry name" value="HIS_KIN"/>
    <property type="match status" value="1"/>
</dbReference>
<keyword evidence="4" id="KW-0808">Transferase</keyword>
<dbReference type="InterPro" id="IPR003594">
    <property type="entry name" value="HATPase_dom"/>
</dbReference>
<dbReference type="EC" id="2.7.13.3" evidence="2"/>
<keyword evidence="5" id="KW-0418">Kinase</keyword>
<gene>
    <name evidence="9" type="ORF">GO988_20935</name>
</gene>
<dbReference type="InterPro" id="IPR004358">
    <property type="entry name" value="Sig_transdc_His_kin-like_C"/>
</dbReference>
<dbReference type="RefSeq" id="WP_157569288.1">
    <property type="nucleotide sequence ID" value="NZ_WQKZ01000007.1"/>
</dbReference>
<evidence type="ECO:0000259" key="8">
    <source>
        <dbReference type="PROSITE" id="PS50109"/>
    </source>
</evidence>
<keyword evidence="10" id="KW-1185">Reference proteome</keyword>
<dbReference type="GO" id="GO:0030295">
    <property type="term" value="F:protein kinase activator activity"/>
    <property type="evidence" value="ECO:0007669"/>
    <property type="project" value="TreeGrafter"/>
</dbReference>
<keyword evidence="3" id="KW-0597">Phosphoprotein</keyword>
<feature type="coiled-coil region" evidence="7">
    <location>
        <begin position="289"/>
        <end position="359"/>
    </location>
</feature>
<evidence type="ECO:0000256" key="6">
    <source>
        <dbReference type="ARBA" id="ARBA00023136"/>
    </source>
</evidence>
<dbReference type="SUPFAM" id="SSF55874">
    <property type="entry name" value="ATPase domain of HSP90 chaperone/DNA topoisomerase II/histidine kinase"/>
    <property type="match status" value="1"/>
</dbReference>
<dbReference type="InterPro" id="IPR000014">
    <property type="entry name" value="PAS"/>
</dbReference>
<dbReference type="InterPro" id="IPR050351">
    <property type="entry name" value="BphY/WalK/GraS-like"/>
</dbReference>
<dbReference type="InterPro" id="IPR035965">
    <property type="entry name" value="PAS-like_dom_sf"/>
</dbReference>
<keyword evidence="7" id="KW-0175">Coiled coil</keyword>
<dbReference type="PANTHER" id="PTHR42878:SF15">
    <property type="entry name" value="BACTERIOPHYTOCHROME"/>
    <property type="match status" value="1"/>
</dbReference>
<dbReference type="InterPro" id="IPR005467">
    <property type="entry name" value="His_kinase_dom"/>
</dbReference>
<dbReference type="SMART" id="SM00388">
    <property type="entry name" value="HisKA"/>
    <property type="match status" value="1"/>
</dbReference>
<dbReference type="Proteomes" id="UP000441336">
    <property type="component" value="Unassembled WGS sequence"/>
</dbReference>
<sequence>MPALAASLPTDPVACTSLLRAALAISLTGFILFRPRYAAGGETELIDLAYVYLNPAAQQQLGLPECPADSFLTRYPHAVETGIFAFYRDTFLTEESGRYEVNYQYDGLDNYFLLSAQRSEDLLLVSFTDTASQPRTTVEDALRISQAQEQAAHLAADTQRQQLYQTFQEAPAMICVFDGPQHVFQFVNPPYQALVGDRPLVGKPIAEAMPELAGQPIFDLLDGVYRTGETFRANEMLVQLDHNNEQLTELEKRYYNFIYKARRTVAGAIDGIFVFAYDVTTQVLASQQVQTLNEELAASNEELRASNEEFLTSNVELTLAQQQLGQLNQELEGRVAERTQEAETARASAERQRRRLEDLFMRAPSAICIFDGPDWVYQFVNPGYQQMFPGRQLLGRPLFEALPEVAGTPLVDILRAVYDTGVPFEGKEVLVPIARAEGAPIEDIYFDLTYQARYDEHGRIDGFVTYANDVTQQVLARRERAAQDQRLGEVFEQAPVAIAVFRGPDYVLDVVNPTMGHMWGRAPEEVVGHQLFTVLPELEAQGMRKLLDEVRTQDRAYAASEQAVQLAHHQPGEVGYFSYVYQPLRAAPGQPAAIACVAIEVTAQVLARQQVQTLNEELAAINEELLASNEELNASNHQLTRTNVDLDNFIYTASHDLKQPIANIEGLLLALTYQLPAEAQQDELVAPILERMQGAVDRFKRTIADLTEVSKLQQAHAQPVQTVNLAQLVAEVQLDLAPVLLEAQGQLTVDVAGCPAVTFSEKNLRSVIYNLLSNALKYRAPERPLRVQLTCAQVGQRVQLRVQDNGLGLDERQQSRLFGLFQRLHTHVEGTGIGLYMVKKMVENVGGSITVHSQLGVGSTFTVSLPI</sequence>
<dbReference type="Gene3D" id="1.10.287.130">
    <property type="match status" value="1"/>
</dbReference>
<dbReference type="GO" id="GO:0007234">
    <property type="term" value="P:osmosensory signaling via phosphorelay pathway"/>
    <property type="evidence" value="ECO:0007669"/>
    <property type="project" value="TreeGrafter"/>
</dbReference>
<reference evidence="9 10" key="1">
    <citation type="submission" date="2019-12" db="EMBL/GenBank/DDBJ databases">
        <title>Hymenobacter sp. HMF4947 Genome sequencing and assembly.</title>
        <authorList>
            <person name="Kang H."/>
            <person name="Cha I."/>
            <person name="Kim H."/>
            <person name="Joh K."/>
        </authorList>
    </citation>
    <scope>NUCLEOTIDE SEQUENCE [LARGE SCALE GENOMIC DNA]</scope>
    <source>
        <strain evidence="9 10">HMF4947</strain>
    </source>
</reference>
<dbReference type="GO" id="GO:0000155">
    <property type="term" value="F:phosphorelay sensor kinase activity"/>
    <property type="evidence" value="ECO:0007669"/>
    <property type="project" value="InterPro"/>
</dbReference>
<dbReference type="InterPro" id="IPR013656">
    <property type="entry name" value="PAS_4"/>
</dbReference>
<dbReference type="Gene3D" id="3.30.450.20">
    <property type="entry name" value="PAS domain"/>
    <property type="match status" value="3"/>
</dbReference>
<dbReference type="Pfam" id="PF08448">
    <property type="entry name" value="PAS_4"/>
    <property type="match status" value="3"/>
</dbReference>
<dbReference type="SUPFAM" id="SSF55785">
    <property type="entry name" value="PYP-like sensor domain (PAS domain)"/>
    <property type="match status" value="3"/>
</dbReference>
<dbReference type="FunFam" id="3.30.565.10:FF:000006">
    <property type="entry name" value="Sensor histidine kinase WalK"/>
    <property type="match status" value="1"/>
</dbReference>
<dbReference type="InterPro" id="IPR003661">
    <property type="entry name" value="HisK_dim/P_dom"/>
</dbReference>
<keyword evidence="6" id="KW-0472">Membrane</keyword>
<comment type="catalytic activity">
    <reaction evidence="1">
        <text>ATP + protein L-histidine = ADP + protein N-phospho-L-histidine.</text>
        <dbReference type="EC" id="2.7.13.3"/>
    </reaction>
</comment>
<comment type="caution">
    <text evidence="9">The sequence shown here is derived from an EMBL/GenBank/DDBJ whole genome shotgun (WGS) entry which is preliminary data.</text>
</comment>
<evidence type="ECO:0000256" key="4">
    <source>
        <dbReference type="ARBA" id="ARBA00022679"/>
    </source>
</evidence>
<dbReference type="SMART" id="SM00091">
    <property type="entry name" value="PAS"/>
    <property type="match status" value="3"/>
</dbReference>
<evidence type="ECO:0000256" key="7">
    <source>
        <dbReference type="SAM" id="Coils"/>
    </source>
</evidence>
<dbReference type="CDD" id="cd00082">
    <property type="entry name" value="HisKA"/>
    <property type="match status" value="1"/>
</dbReference>
<evidence type="ECO:0000256" key="3">
    <source>
        <dbReference type="ARBA" id="ARBA00022553"/>
    </source>
</evidence>
<feature type="coiled-coil region" evidence="7">
    <location>
        <begin position="604"/>
        <end position="642"/>
    </location>
</feature>
<dbReference type="InterPro" id="IPR036890">
    <property type="entry name" value="HATPase_C_sf"/>
</dbReference>
<dbReference type="Gene3D" id="3.30.565.10">
    <property type="entry name" value="Histidine kinase-like ATPase, C-terminal domain"/>
    <property type="match status" value="1"/>
</dbReference>
<dbReference type="NCBIfam" id="TIGR00229">
    <property type="entry name" value="sensory_box"/>
    <property type="match status" value="1"/>
</dbReference>
<organism evidence="9 10">
    <name type="scientific">Hymenobacter ginkgonis</name>
    <dbReference type="NCBI Taxonomy" id="2682976"/>
    <lineage>
        <taxon>Bacteria</taxon>
        <taxon>Pseudomonadati</taxon>
        <taxon>Bacteroidota</taxon>
        <taxon>Cytophagia</taxon>
        <taxon>Cytophagales</taxon>
        <taxon>Hymenobacteraceae</taxon>
        <taxon>Hymenobacter</taxon>
    </lineage>
</organism>
<dbReference type="SUPFAM" id="SSF47384">
    <property type="entry name" value="Homodimeric domain of signal transducing histidine kinase"/>
    <property type="match status" value="1"/>
</dbReference>
<evidence type="ECO:0000256" key="2">
    <source>
        <dbReference type="ARBA" id="ARBA00012438"/>
    </source>
</evidence>